<proteinExistence type="predicted"/>
<keyword evidence="1" id="KW-0812">Transmembrane</keyword>
<reference evidence="2 3" key="1">
    <citation type="journal article" date="2006" name="Environ. Microbiol.">
        <title>Whole genome analysis of the marine Bacteroidetes'Gramella forsetii' reveals adaptations to degradation of polymeric organic matter.</title>
        <authorList>
            <person name="Bauer M."/>
            <person name="Kube M."/>
            <person name="Teeling H."/>
            <person name="Richter M."/>
            <person name="Lombardot T."/>
            <person name="Allers E."/>
            <person name="Wuerdemann C.A."/>
            <person name="Quast C."/>
            <person name="Kuhl H."/>
            <person name="Knaust F."/>
            <person name="Woebken D."/>
            <person name="Bischof K."/>
            <person name="Mussmann M."/>
            <person name="Choudhuri J.V."/>
            <person name="Meyer F."/>
            <person name="Reinhardt R."/>
            <person name="Amann R.I."/>
            <person name="Gloeckner F.O."/>
        </authorList>
    </citation>
    <scope>NUCLEOTIDE SEQUENCE [LARGE SCALE GENOMIC DNA]</scope>
    <source>
        <strain evidence="2 3">KT0803</strain>
    </source>
</reference>
<keyword evidence="1" id="KW-1133">Transmembrane helix</keyword>
<protein>
    <submittedName>
        <fullName evidence="2">Uncharacterized protein</fullName>
    </submittedName>
</protein>
<name>A0LZR0_CHRFK</name>
<keyword evidence="1" id="KW-0472">Membrane</keyword>
<dbReference type="EMBL" id="CU207366">
    <property type="protein sequence ID" value="CAL65855.1"/>
    <property type="molecule type" value="Genomic_DNA"/>
</dbReference>
<gene>
    <name evidence="2" type="ordered locus">GFO_0881</name>
</gene>
<dbReference type="HOGENOM" id="CLU_2682629_0_0_10"/>
<dbReference type="Proteomes" id="UP000000755">
    <property type="component" value="Chromosome"/>
</dbReference>
<evidence type="ECO:0000256" key="1">
    <source>
        <dbReference type="SAM" id="Phobius"/>
    </source>
</evidence>
<evidence type="ECO:0000313" key="2">
    <source>
        <dbReference type="EMBL" id="CAL65855.1"/>
    </source>
</evidence>
<organism evidence="2 3">
    <name type="scientific">Christiangramia forsetii (strain DSM 17595 / CGMCC 1.15422 / KT0803)</name>
    <name type="common">Gramella forsetii</name>
    <dbReference type="NCBI Taxonomy" id="411154"/>
    <lineage>
        <taxon>Bacteria</taxon>
        <taxon>Pseudomonadati</taxon>
        <taxon>Bacteroidota</taxon>
        <taxon>Flavobacteriia</taxon>
        <taxon>Flavobacteriales</taxon>
        <taxon>Flavobacteriaceae</taxon>
        <taxon>Christiangramia</taxon>
    </lineage>
</organism>
<feature type="transmembrane region" description="Helical" evidence="1">
    <location>
        <begin position="53"/>
        <end position="73"/>
    </location>
</feature>
<accession>A0LZR0</accession>
<dbReference type="KEGG" id="gfo:GFO_0881"/>
<sequence>MVSKITIFIKLPVICDEPLLHAVATPPSENSRYAAVGNTHSSKKKIFLVFYNYCARVNVRFLALSFLLIFLVFK</sequence>
<evidence type="ECO:0000313" key="3">
    <source>
        <dbReference type="Proteomes" id="UP000000755"/>
    </source>
</evidence>
<dbReference type="AlphaFoldDB" id="A0LZR0"/>